<dbReference type="GO" id="GO:0032009">
    <property type="term" value="C:early phagosome"/>
    <property type="evidence" value="ECO:0007669"/>
    <property type="project" value="EnsemblProtists"/>
</dbReference>
<sequence>MANAKALLGSGIILSVLGTVLFILSFALFPSLINTATRNAVIDAVVVDSPNAQRYSDWEGQQSVENLYLQYYYAWNLTNPEQFIQGKKPIFNQVGPFNYKYEYENDNVTFLDNGNLVEYTQVKKYIYLEDSPFDPTQVSITNINPAFLGLMFQMSAISSLIDLPAEDILFAIGGCGQMKLFLEYLNSDTFTEIAYFVSNPALYLNQYNAILKSLSNNQIYFFEQWANGTSTPTKGHGWNGMLVSFNSSEPSGITLESAQQIFNEANELSIINQNSGYTTWINAMLEDKSSIELLKNNLNITETQISTIIDWWINSFAQVYTNPFFLKQCDIPDLTYLGVCQFVSAIPLGGKSIVSIDFIQQPYTHGPIEIPLSTTIKLDVKPVVAYQNLFNPNSATNILNLNGMIAFIESVKSFSFSDYNISLEDGLLIITYSTIDISASYTFDTVQELYNTTSGLVVTRTVDEWLWTCEDGILDFLGVDQPCALQQNNTVNKPSIVFTGKDDLAMTNVYFEFQEQTTLTCWNGPVNVSAPTESGQFPPLQGIQDTIQIFEENTFRPVLLIRDGPSQVEGIDTQRYYLQNNSFPVSSVFNTLIPGFANLTTMQNLPLYVSLWDMYEVPPQYSTNYIQGLNQTWASAQVPLDLEPITGNALYYNLKLQINLALPNNSKWFSKSSMYNKTVPETITNGGYYFPSFKIGQTAQPSDSNVNLLKSQFKEMKTVQVAPVIIFAVVGGVLAIVGVTMGIFGYKKLKAQREGYKVIA</sequence>
<dbReference type="GO" id="GO:0044354">
    <property type="term" value="C:macropinosome"/>
    <property type="evidence" value="ECO:0007669"/>
    <property type="project" value="EnsemblProtists"/>
</dbReference>
<dbReference type="GO" id="GO:0012506">
    <property type="term" value="C:vesicle membrane"/>
    <property type="evidence" value="ECO:0000318"/>
    <property type="project" value="GO_Central"/>
</dbReference>
<evidence type="ECO:0000256" key="2">
    <source>
        <dbReference type="ARBA" id="ARBA00010532"/>
    </source>
</evidence>
<dbReference type="OrthoDB" id="195015at2759"/>
<evidence type="ECO:0000256" key="6">
    <source>
        <dbReference type="ARBA" id="ARBA00023180"/>
    </source>
</evidence>
<dbReference type="FunCoup" id="F0Z7W0">
    <property type="interactions" value="2"/>
</dbReference>
<dbReference type="GO" id="GO:0032010">
    <property type="term" value="C:phagolysosome"/>
    <property type="evidence" value="ECO:0007669"/>
    <property type="project" value="EnsemblProtists"/>
</dbReference>
<feature type="transmembrane region" description="Helical" evidence="7">
    <location>
        <begin position="721"/>
        <end position="744"/>
    </location>
</feature>
<organism evidence="8 9">
    <name type="scientific">Dictyostelium purpureum</name>
    <name type="common">Slime mold</name>
    <dbReference type="NCBI Taxonomy" id="5786"/>
    <lineage>
        <taxon>Eukaryota</taxon>
        <taxon>Amoebozoa</taxon>
        <taxon>Evosea</taxon>
        <taxon>Eumycetozoa</taxon>
        <taxon>Dictyostelia</taxon>
        <taxon>Dictyosteliales</taxon>
        <taxon>Dictyosteliaceae</taxon>
        <taxon>Dictyostelium</taxon>
    </lineage>
</organism>
<dbReference type="PANTHER" id="PTHR11923:SF48">
    <property type="entry name" value="LYSOSOME MEMBRANE PROTEIN 2-A"/>
    <property type="match status" value="1"/>
</dbReference>
<keyword evidence="3 7" id="KW-0812">Transmembrane</keyword>
<keyword evidence="5 7" id="KW-0472">Membrane</keyword>
<dbReference type="AlphaFoldDB" id="F0Z7W0"/>
<dbReference type="GO" id="GO:0050830">
    <property type="term" value="P:defense response to Gram-positive bacterium"/>
    <property type="evidence" value="ECO:0007669"/>
    <property type="project" value="EnsemblProtists"/>
</dbReference>
<evidence type="ECO:0000256" key="5">
    <source>
        <dbReference type="ARBA" id="ARBA00023136"/>
    </source>
</evidence>
<dbReference type="STRING" id="5786.F0Z7W0"/>
<name>F0Z7W0_DICPU</name>
<dbReference type="GO" id="GO:0140220">
    <property type="term" value="C:pathogen-containing vacuole"/>
    <property type="evidence" value="ECO:0007669"/>
    <property type="project" value="EnsemblProtists"/>
</dbReference>
<keyword evidence="6" id="KW-0325">Glycoprotein</keyword>
<gene>
    <name evidence="8" type="ORF">DICPUDRAFT_147185</name>
</gene>
<evidence type="ECO:0000256" key="7">
    <source>
        <dbReference type="SAM" id="Phobius"/>
    </source>
</evidence>
<dbReference type="InParanoid" id="F0Z7W0"/>
<keyword evidence="4 7" id="KW-1133">Transmembrane helix</keyword>
<feature type="transmembrane region" description="Helical" evidence="7">
    <location>
        <begin position="7"/>
        <end position="29"/>
    </location>
</feature>
<comment type="similarity">
    <text evidence="2">Belongs to the CD36 family.</text>
</comment>
<dbReference type="GeneID" id="10509384"/>
<evidence type="ECO:0000313" key="8">
    <source>
        <dbReference type="EMBL" id="EGC40014.1"/>
    </source>
</evidence>
<dbReference type="KEGG" id="dpp:DICPUDRAFT_147185"/>
<comment type="subcellular location">
    <subcellularLocation>
        <location evidence="1">Membrane</location>
    </subcellularLocation>
</comment>
<evidence type="ECO:0000313" key="9">
    <source>
        <dbReference type="Proteomes" id="UP000001064"/>
    </source>
</evidence>
<dbReference type="GO" id="GO:0001845">
    <property type="term" value="P:phagolysosome assembly"/>
    <property type="evidence" value="ECO:0007669"/>
    <property type="project" value="EnsemblProtists"/>
</dbReference>
<reference evidence="9" key="1">
    <citation type="journal article" date="2011" name="Genome Biol.">
        <title>Comparative genomics of the social amoebae Dictyostelium discoideum and Dictyostelium purpureum.</title>
        <authorList>
            <consortium name="US DOE Joint Genome Institute (JGI-PGF)"/>
            <person name="Sucgang R."/>
            <person name="Kuo A."/>
            <person name="Tian X."/>
            <person name="Salerno W."/>
            <person name="Parikh A."/>
            <person name="Feasley C.L."/>
            <person name="Dalin E."/>
            <person name="Tu H."/>
            <person name="Huang E."/>
            <person name="Barry K."/>
            <person name="Lindquist E."/>
            <person name="Shapiro H."/>
            <person name="Bruce D."/>
            <person name="Schmutz J."/>
            <person name="Salamov A."/>
            <person name="Fey P."/>
            <person name="Gaudet P."/>
            <person name="Anjard C."/>
            <person name="Babu M.M."/>
            <person name="Basu S."/>
            <person name="Bushmanova Y."/>
            <person name="van der Wel H."/>
            <person name="Katoh-Kurasawa M."/>
            <person name="Dinh C."/>
            <person name="Coutinho P.M."/>
            <person name="Saito T."/>
            <person name="Elias M."/>
            <person name="Schaap P."/>
            <person name="Kay R.R."/>
            <person name="Henrissat B."/>
            <person name="Eichinger L."/>
            <person name="Rivero F."/>
            <person name="Putnam N.H."/>
            <person name="West C.M."/>
            <person name="Loomis W.F."/>
            <person name="Chisholm R.L."/>
            <person name="Shaulsky G."/>
            <person name="Strassmann J.E."/>
            <person name="Queller D.C."/>
            <person name="Kuspa A."/>
            <person name="Grigoriev I.V."/>
        </authorList>
    </citation>
    <scope>NUCLEOTIDE SEQUENCE [LARGE SCALE GENOMIC DNA]</scope>
    <source>
        <strain evidence="9">QSDP1</strain>
    </source>
</reference>
<dbReference type="GO" id="GO:0045335">
    <property type="term" value="C:phagocytic vesicle"/>
    <property type="evidence" value="ECO:0000318"/>
    <property type="project" value="GO_Central"/>
</dbReference>
<dbReference type="OMA" id="CALQQNN"/>
<protein>
    <recommendedName>
        <fullName evidence="10">Lysosome membrane protein 2</fullName>
    </recommendedName>
</protein>
<dbReference type="PANTHER" id="PTHR11923">
    <property type="entry name" value="SCAVENGER RECEPTOR CLASS B TYPE-1 SR-B1"/>
    <property type="match status" value="1"/>
</dbReference>
<dbReference type="GO" id="GO:0006911">
    <property type="term" value="P:phagocytosis, engulfment"/>
    <property type="evidence" value="ECO:0000318"/>
    <property type="project" value="GO_Central"/>
</dbReference>
<keyword evidence="9" id="KW-1185">Reference proteome</keyword>
<dbReference type="GO" id="GO:0005546">
    <property type="term" value="F:phosphatidylinositol-4,5-bisphosphate binding"/>
    <property type="evidence" value="ECO:0007669"/>
    <property type="project" value="EnsemblProtists"/>
</dbReference>
<dbReference type="Proteomes" id="UP000001064">
    <property type="component" value="Unassembled WGS sequence"/>
</dbReference>
<evidence type="ECO:0008006" key="10">
    <source>
        <dbReference type="Google" id="ProtNLM"/>
    </source>
</evidence>
<dbReference type="GO" id="GO:0000281">
    <property type="term" value="P:mitotic cytokinesis"/>
    <property type="evidence" value="ECO:0007669"/>
    <property type="project" value="EnsemblProtists"/>
</dbReference>
<dbReference type="eggNOG" id="KOG3776">
    <property type="taxonomic scope" value="Eukaryota"/>
</dbReference>
<dbReference type="EMBL" id="GL870948">
    <property type="protein sequence ID" value="EGC40014.1"/>
    <property type="molecule type" value="Genomic_DNA"/>
</dbReference>
<evidence type="ECO:0000256" key="1">
    <source>
        <dbReference type="ARBA" id="ARBA00004370"/>
    </source>
</evidence>
<accession>F0Z7W0</accession>
<dbReference type="GO" id="GO:0090383">
    <property type="term" value="P:phagosome acidification"/>
    <property type="evidence" value="ECO:0007669"/>
    <property type="project" value="EnsemblProtists"/>
</dbReference>
<dbReference type="RefSeq" id="XP_003283517.1">
    <property type="nucleotide sequence ID" value="XM_003283469.1"/>
</dbReference>
<dbReference type="GO" id="GO:0044655">
    <property type="term" value="P:phagosome reneutralization"/>
    <property type="evidence" value="ECO:0007669"/>
    <property type="project" value="EnsemblProtists"/>
</dbReference>
<dbReference type="GO" id="GO:0005044">
    <property type="term" value="F:scavenger receptor activity"/>
    <property type="evidence" value="ECO:0000318"/>
    <property type="project" value="GO_Central"/>
</dbReference>
<dbReference type="Pfam" id="PF01130">
    <property type="entry name" value="CD36"/>
    <property type="match status" value="2"/>
</dbReference>
<dbReference type="VEuPathDB" id="AmoebaDB:DICPUDRAFT_147185"/>
<dbReference type="InterPro" id="IPR002159">
    <property type="entry name" value="CD36_fam"/>
</dbReference>
<proteinExistence type="inferred from homology"/>
<dbReference type="GO" id="GO:0030587">
    <property type="term" value="P:sorocarp development"/>
    <property type="evidence" value="ECO:0007669"/>
    <property type="project" value="EnsemblProtists"/>
</dbReference>
<evidence type="ECO:0000256" key="3">
    <source>
        <dbReference type="ARBA" id="ARBA00022692"/>
    </source>
</evidence>
<evidence type="ECO:0000256" key="4">
    <source>
        <dbReference type="ARBA" id="ARBA00022989"/>
    </source>
</evidence>